<sequence length="83" mass="9320">MATTNPTLHPRSSNAPEGSSSTINPTPTPSSVIAMYENPYYLHQFGSTNLILVFNLLTESNYTSWNRAFILGLTIKYKVYFID</sequence>
<accession>A0A5D3B9Q7</accession>
<dbReference type="AlphaFoldDB" id="A0A5D3B9Q7"/>
<proteinExistence type="predicted"/>
<dbReference type="InterPro" id="IPR029472">
    <property type="entry name" value="Copia-like_N"/>
</dbReference>
<dbReference type="EMBL" id="SSTD01019355">
    <property type="protein sequence ID" value="TYJ96600.1"/>
    <property type="molecule type" value="Genomic_DNA"/>
</dbReference>
<organism evidence="3 4">
    <name type="scientific">Cucumis melo var. makuwa</name>
    <name type="common">Oriental melon</name>
    <dbReference type="NCBI Taxonomy" id="1194695"/>
    <lineage>
        <taxon>Eukaryota</taxon>
        <taxon>Viridiplantae</taxon>
        <taxon>Streptophyta</taxon>
        <taxon>Embryophyta</taxon>
        <taxon>Tracheophyta</taxon>
        <taxon>Spermatophyta</taxon>
        <taxon>Magnoliopsida</taxon>
        <taxon>eudicotyledons</taxon>
        <taxon>Gunneridae</taxon>
        <taxon>Pentapetalae</taxon>
        <taxon>rosids</taxon>
        <taxon>fabids</taxon>
        <taxon>Cucurbitales</taxon>
        <taxon>Cucurbitaceae</taxon>
        <taxon>Benincaseae</taxon>
        <taxon>Cucumis</taxon>
    </lineage>
</organism>
<gene>
    <name evidence="3" type="ORF">E5676_scaffold464G00020</name>
</gene>
<evidence type="ECO:0000259" key="2">
    <source>
        <dbReference type="Pfam" id="PF14244"/>
    </source>
</evidence>
<feature type="compositionally biased region" description="Polar residues" evidence="1">
    <location>
        <begin position="1"/>
        <end position="18"/>
    </location>
</feature>
<feature type="region of interest" description="Disordered" evidence="1">
    <location>
        <begin position="1"/>
        <end position="26"/>
    </location>
</feature>
<dbReference type="Pfam" id="PF14244">
    <property type="entry name" value="Retrotran_gag_3"/>
    <property type="match status" value="1"/>
</dbReference>
<dbReference type="Proteomes" id="UP000321947">
    <property type="component" value="Unassembled WGS sequence"/>
</dbReference>
<evidence type="ECO:0000313" key="4">
    <source>
        <dbReference type="Proteomes" id="UP000321947"/>
    </source>
</evidence>
<name>A0A5D3B9Q7_CUCMM</name>
<protein>
    <recommendedName>
        <fullName evidence="2">Retrotransposon Copia-like N-terminal domain-containing protein</fullName>
    </recommendedName>
</protein>
<evidence type="ECO:0000256" key="1">
    <source>
        <dbReference type="SAM" id="MobiDB-lite"/>
    </source>
</evidence>
<evidence type="ECO:0000313" key="3">
    <source>
        <dbReference type="EMBL" id="TYJ96600.1"/>
    </source>
</evidence>
<feature type="domain" description="Retrotransposon Copia-like N-terminal" evidence="2">
    <location>
        <begin position="47"/>
        <end position="83"/>
    </location>
</feature>
<reference evidence="3 4" key="1">
    <citation type="submission" date="2019-08" db="EMBL/GenBank/DDBJ databases">
        <title>Draft genome sequences of two oriental melons (Cucumis melo L. var makuwa).</title>
        <authorList>
            <person name="Kwon S.-Y."/>
        </authorList>
    </citation>
    <scope>NUCLEOTIDE SEQUENCE [LARGE SCALE GENOMIC DNA]</scope>
    <source>
        <strain evidence="4">cv. Chang Bougi</strain>
        <tissue evidence="3">Leaf</tissue>
    </source>
</reference>
<comment type="caution">
    <text evidence="3">The sequence shown here is derived from an EMBL/GenBank/DDBJ whole genome shotgun (WGS) entry which is preliminary data.</text>
</comment>